<evidence type="ECO:0000313" key="2">
    <source>
        <dbReference type="Proteomes" id="UP000220158"/>
    </source>
</evidence>
<dbReference type="Proteomes" id="UP000220158">
    <property type="component" value="Chromosome 8"/>
</dbReference>
<dbReference type="KEGG" id="prel:PRELSG_0806000"/>
<dbReference type="PANTHER" id="PTHR16120:SF0">
    <property type="entry name" value="AP-5 COMPLEX SUBUNIT SIGMA-1"/>
    <property type="match status" value="1"/>
</dbReference>
<accession>A0A1J1H4G1</accession>
<dbReference type="OrthoDB" id="370698at2759"/>
<dbReference type="Pfam" id="PF15001">
    <property type="entry name" value="AP-5_subunit_s1"/>
    <property type="match status" value="1"/>
</dbReference>
<dbReference type="GO" id="GO:0005764">
    <property type="term" value="C:lysosome"/>
    <property type="evidence" value="ECO:0007669"/>
    <property type="project" value="TreeGrafter"/>
</dbReference>
<dbReference type="GO" id="GO:0005770">
    <property type="term" value="C:late endosome"/>
    <property type="evidence" value="ECO:0007669"/>
    <property type="project" value="TreeGrafter"/>
</dbReference>
<dbReference type="GO" id="GO:0030119">
    <property type="term" value="C:AP-type membrane coat adaptor complex"/>
    <property type="evidence" value="ECO:0007669"/>
    <property type="project" value="InterPro"/>
</dbReference>
<dbReference type="PANTHER" id="PTHR16120">
    <property type="entry name" value="AP-5 COMPLEX SUBUNIT SIGMA-1"/>
    <property type="match status" value="1"/>
</dbReference>
<dbReference type="GO" id="GO:0000724">
    <property type="term" value="P:double-strand break repair via homologous recombination"/>
    <property type="evidence" value="ECO:0007669"/>
    <property type="project" value="InterPro"/>
</dbReference>
<gene>
    <name evidence="1" type="ORF">PRELSG_0806000</name>
</gene>
<dbReference type="VEuPathDB" id="PlasmoDB:PRELSG_0806000"/>
<sequence length="205" mass="25131">MVYGIIIHSSECETNFYFSYYYDEENDDEYKYIRQQTIIKRVIEENKYYEEDKEKCENISKGNTEKYFELFNLFLSKNVNNEIKMDNEGIFRIVNSSLFKNKVNVIWKVLNKICYTLICFEHENIHLADYFLYNFIYVLREHYDKMKKFRKQSVNLFNPDEILAILYYFLPKGKLMLINYNHTKILYNKVKEFLENKAKLRKMIT</sequence>
<dbReference type="OMA" id="NIHLADY"/>
<dbReference type="EMBL" id="LN835303">
    <property type="protein sequence ID" value="CRG99634.1"/>
    <property type="molecule type" value="Genomic_DNA"/>
</dbReference>
<evidence type="ECO:0000313" key="1">
    <source>
        <dbReference type="EMBL" id="CRG99634.1"/>
    </source>
</evidence>
<dbReference type="GO" id="GO:0005829">
    <property type="term" value="C:cytosol"/>
    <property type="evidence" value="ECO:0007669"/>
    <property type="project" value="TreeGrafter"/>
</dbReference>
<dbReference type="InterPro" id="IPR029392">
    <property type="entry name" value="AP-5_subunit_s1"/>
</dbReference>
<reference evidence="1 2" key="1">
    <citation type="submission" date="2015-04" db="EMBL/GenBank/DDBJ databases">
        <authorList>
            <consortium name="Pathogen Informatics"/>
        </authorList>
    </citation>
    <scope>NUCLEOTIDE SEQUENCE [LARGE SCALE GENOMIC DNA]</scope>
    <source>
        <strain evidence="1 2">SGS1</strain>
    </source>
</reference>
<dbReference type="GO" id="GO:0016197">
    <property type="term" value="P:endosomal transport"/>
    <property type="evidence" value="ECO:0007669"/>
    <property type="project" value="InterPro"/>
</dbReference>
<organism evidence="1 2">
    <name type="scientific">Plasmodium relictum</name>
    <dbReference type="NCBI Taxonomy" id="85471"/>
    <lineage>
        <taxon>Eukaryota</taxon>
        <taxon>Sar</taxon>
        <taxon>Alveolata</taxon>
        <taxon>Apicomplexa</taxon>
        <taxon>Aconoidasida</taxon>
        <taxon>Haemosporida</taxon>
        <taxon>Plasmodiidae</taxon>
        <taxon>Plasmodium</taxon>
        <taxon>Plasmodium (Haemamoeba)</taxon>
    </lineage>
</organism>
<dbReference type="GeneID" id="39735736"/>
<keyword evidence="2" id="KW-1185">Reference proteome</keyword>
<name>A0A1J1H4G1_PLARL</name>
<protein>
    <recommendedName>
        <fullName evidence="3">AP-5 complex subunit sigma-1</fullName>
    </recommendedName>
</protein>
<proteinExistence type="predicted"/>
<dbReference type="AlphaFoldDB" id="A0A1J1H4G1"/>
<evidence type="ECO:0008006" key="3">
    <source>
        <dbReference type="Google" id="ProtNLM"/>
    </source>
</evidence>
<dbReference type="RefSeq" id="XP_028532639.1">
    <property type="nucleotide sequence ID" value="XM_028676118.1"/>
</dbReference>